<dbReference type="InterPro" id="IPR000362">
    <property type="entry name" value="Fumarate_lyase_fam"/>
</dbReference>
<gene>
    <name evidence="4" type="ORF">A3Q56_05501</name>
</gene>
<proteinExistence type="inferred from homology"/>
<sequence>MSSRSIAVSSGTKIVKDSFGEIEIASHCLYGAVTARSLKNFKIGDISDRMPIKLIHSLALIKQAAACVNIETGLDKDISDAISLSCVKIRSGKFDDQFPLVVWQTGSGTQTNMNVNEVVATLANQYLETCNIKKNIHPNDHVNKSQSSNDTFPTAMNISIVLEIQNSLLPTLTSFLNTLTMKVKEFWNIIKIGRTHMQDATPLRLGQEFSSFQSQIKSSIKRISLNIEELKHLAIGGTAVGTGLNTFSGYDVKICEEISKLTAVNFVPSDNKFEALSCNDSIVQMSGCLNTLSVSLMKIANDIRLLGSGPRCGIGEISLPENEPGSSIMPGYDNAAKIAKHAHKNGLTLKESALELKLMESSQFDKIVKPEKMLGEY</sequence>
<dbReference type="FunFam" id="1.10.40.30:FF:000002">
    <property type="entry name" value="Fumarate hydratase class II"/>
    <property type="match status" value="1"/>
</dbReference>
<dbReference type="InterPro" id="IPR024083">
    <property type="entry name" value="Fumarase/histidase_N"/>
</dbReference>
<reference evidence="4 5" key="1">
    <citation type="submission" date="2016-04" db="EMBL/GenBank/DDBJ databases">
        <title>The genome of Intoshia linei affirms orthonectids as highly simplified spiralians.</title>
        <authorList>
            <person name="Mikhailov K.V."/>
            <person name="Slusarev G.S."/>
            <person name="Nikitin M.A."/>
            <person name="Logacheva M.D."/>
            <person name="Penin A."/>
            <person name="Aleoshin V."/>
            <person name="Panchin Y.V."/>
        </authorList>
    </citation>
    <scope>NUCLEOTIDE SEQUENCE [LARGE SCALE GENOMIC DNA]</scope>
    <source>
        <strain evidence="4">Intl2013</strain>
        <tissue evidence="4">Whole animal</tissue>
    </source>
</reference>
<dbReference type="Proteomes" id="UP000078046">
    <property type="component" value="Unassembled WGS sequence"/>
</dbReference>
<evidence type="ECO:0000313" key="5">
    <source>
        <dbReference type="Proteomes" id="UP000078046"/>
    </source>
</evidence>
<dbReference type="FunFam" id="1.10.275.10:FF:000001">
    <property type="entry name" value="Fumarate hydratase, mitochondrial"/>
    <property type="match status" value="1"/>
</dbReference>
<dbReference type="Pfam" id="PF00206">
    <property type="entry name" value="Lyase_1"/>
    <property type="match status" value="1"/>
</dbReference>
<dbReference type="AlphaFoldDB" id="A0A177AZC8"/>
<dbReference type="Gene3D" id="1.20.200.10">
    <property type="entry name" value="Fumarase/aspartase (Central domain)"/>
    <property type="match status" value="1"/>
</dbReference>
<comment type="similarity">
    <text evidence="1">Belongs to the class-II fumarase/aspartase family. Fumarase subfamily.</text>
</comment>
<keyword evidence="5" id="KW-1185">Reference proteome</keyword>
<name>A0A177AZC8_9BILA</name>
<dbReference type="GO" id="GO:0006099">
    <property type="term" value="P:tricarboxylic acid cycle"/>
    <property type="evidence" value="ECO:0007669"/>
    <property type="project" value="UniProtKB-UniPathway"/>
</dbReference>
<accession>A0A177AZC8</accession>
<dbReference type="GO" id="GO:0004333">
    <property type="term" value="F:fumarate hydratase activity"/>
    <property type="evidence" value="ECO:0007669"/>
    <property type="project" value="UniProtKB-EC"/>
</dbReference>
<dbReference type="PANTHER" id="PTHR11444">
    <property type="entry name" value="ASPARTATEAMMONIA/ARGININOSUCCINATE/ADENYLOSUCCINATE LYASE"/>
    <property type="match status" value="1"/>
</dbReference>
<dbReference type="PRINTS" id="PR00149">
    <property type="entry name" value="FUMRATELYASE"/>
</dbReference>
<dbReference type="GO" id="GO:0005739">
    <property type="term" value="C:mitochondrion"/>
    <property type="evidence" value="ECO:0007669"/>
    <property type="project" value="TreeGrafter"/>
</dbReference>
<evidence type="ECO:0000259" key="3">
    <source>
        <dbReference type="Pfam" id="PF00206"/>
    </source>
</evidence>
<dbReference type="EMBL" id="LWCA01000840">
    <property type="protein sequence ID" value="OAF66741.1"/>
    <property type="molecule type" value="Genomic_DNA"/>
</dbReference>
<protein>
    <recommendedName>
        <fullName evidence="2">fumarate hydratase</fullName>
        <ecNumber evidence="2">4.2.1.2</ecNumber>
    </recommendedName>
</protein>
<feature type="domain" description="Fumarate lyase N-terminal" evidence="3">
    <location>
        <begin position="20"/>
        <end position="334"/>
    </location>
</feature>
<dbReference type="UniPathway" id="UPA00223">
    <property type="reaction ID" value="UER01007"/>
</dbReference>
<dbReference type="GO" id="GO:0006108">
    <property type="term" value="P:malate metabolic process"/>
    <property type="evidence" value="ECO:0007669"/>
    <property type="project" value="TreeGrafter"/>
</dbReference>
<evidence type="ECO:0000256" key="2">
    <source>
        <dbReference type="ARBA" id="ARBA00012921"/>
    </source>
</evidence>
<dbReference type="EC" id="4.2.1.2" evidence="2"/>
<evidence type="ECO:0000256" key="1">
    <source>
        <dbReference type="ARBA" id="ARBA00009084"/>
    </source>
</evidence>
<dbReference type="Gene3D" id="1.10.275.10">
    <property type="entry name" value="Fumarase/aspartase (N-terminal domain)"/>
    <property type="match status" value="1"/>
</dbReference>
<dbReference type="SUPFAM" id="SSF48557">
    <property type="entry name" value="L-aspartase-like"/>
    <property type="match status" value="1"/>
</dbReference>
<dbReference type="InterPro" id="IPR022761">
    <property type="entry name" value="Fumarate_lyase_N"/>
</dbReference>
<dbReference type="InterPro" id="IPR005677">
    <property type="entry name" value="Fum_hydII"/>
</dbReference>
<dbReference type="PANTHER" id="PTHR11444:SF1">
    <property type="entry name" value="FUMARATE HYDRATASE, MITOCHONDRIAL"/>
    <property type="match status" value="1"/>
</dbReference>
<comment type="caution">
    <text evidence="4">The sequence shown here is derived from an EMBL/GenBank/DDBJ whole genome shotgun (WGS) entry which is preliminary data.</text>
</comment>
<dbReference type="InterPro" id="IPR008948">
    <property type="entry name" value="L-Aspartase-like"/>
</dbReference>
<dbReference type="GO" id="GO:0006106">
    <property type="term" value="P:fumarate metabolic process"/>
    <property type="evidence" value="ECO:0007669"/>
    <property type="project" value="InterPro"/>
</dbReference>
<organism evidence="4 5">
    <name type="scientific">Intoshia linei</name>
    <dbReference type="NCBI Taxonomy" id="1819745"/>
    <lineage>
        <taxon>Eukaryota</taxon>
        <taxon>Metazoa</taxon>
        <taxon>Spiralia</taxon>
        <taxon>Lophotrochozoa</taxon>
        <taxon>Mesozoa</taxon>
        <taxon>Orthonectida</taxon>
        <taxon>Rhopaluridae</taxon>
        <taxon>Intoshia</taxon>
    </lineage>
</organism>
<evidence type="ECO:0000313" key="4">
    <source>
        <dbReference type="EMBL" id="OAF66741.1"/>
    </source>
</evidence>
<dbReference type="OrthoDB" id="1738025at2759"/>